<evidence type="ECO:0000256" key="6">
    <source>
        <dbReference type="ARBA" id="ARBA00023136"/>
    </source>
</evidence>
<proteinExistence type="inferred from homology"/>
<dbReference type="NCBIfam" id="NF002853">
    <property type="entry name" value="PRK03140.1"/>
    <property type="match status" value="1"/>
</dbReference>
<keyword evidence="4 12" id="KW-0210">Decarboxylase</keyword>
<feature type="active site" description="Charge relay system; for autoendoproteolytic cleavage activity" evidence="12">
    <location>
        <position position="226"/>
    </location>
</feature>
<keyword evidence="14" id="KW-1185">Reference proteome</keyword>
<dbReference type="UniPathway" id="UPA00558">
    <property type="reaction ID" value="UER00616"/>
</dbReference>
<dbReference type="EMBL" id="JOTM01000001">
    <property type="protein sequence ID" value="KEK26268.1"/>
    <property type="molecule type" value="Genomic_DNA"/>
</dbReference>
<keyword evidence="6 12" id="KW-0472">Membrane</keyword>
<sequence>MRRTLYRLMIELTNGRFTSYILRKFAQSRLSSIIISSYAKVFQLNQDEMEKDLKEYRTLHELFTRKLKEGKREIDAEASSIVSPVDGVFADYGPIEETKTFDIKGKRYSVVDMLGNEERAKRYAGGTYMVIYLSPSHYHRIHSPLSGVVTERFILGRKSYPVNAAGMEYGKEPLSKNYRSVTEVDSEGQHMALVKVGAMFVNSIELLHERNAVQKGEEMAYFTFGSTVVLLFEKGMIEAVSTLKSGQELRVGEKIATRLSHENEK</sequence>
<dbReference type="RefSeq" id="WP_033672632.1">
    <property type="nucleotide sequence ID" value="NZ_JOTM01000001.1"/>
</dbReference>
<keyword evidence="9 12" id="KW-0456">Lyase</keyword>
<feature type="active site" description="Charge relay system; for autoendoproteolytic cleavage activity" evidence="12">
    <location>
        <position position="86"/>
    </location>
</feature>
<reference evidence="13 14" key="1">
    <citation type="submission" date="2014-06" db="EMBL/GenBank/DDBJ databases">
        <title>Draft genome sequence of Bacillus gaemokensis JCM 15801 (MCCC 1A00707).</title>
        <authorList>
            <person name="Lai Q."/>
            <person name="Liu Y."/>
            <person name="Shao Z."/>
        </authorList>
    </citation>
    <scope>NUCLEOTIDE SEQUENCE [LARGE SCALE GENOMIC DNA]</scope>
    <source>
        <strain evidence="13 14">JCM 15801</strain>
    </source>
</reference>
<comment type="pathway">
    <text evidence="1">Lipid metabolism.</text>
</comment>
<evidence type="ECO:0000256" key="7">
    <source>
        <dbReference type="ARBA" id="ARBA00023145"/>
    </source>
</evidence>
<comment type="cofactor">
    <cofactor evidence="12">
        <name>pyruvate</name>
        <dbReference type="ChEBI" id="CHEBI:15361"/>
    </cofactor>
    <text evidence="12">Binds 1 pyruvoyl group covalently per subunit.</text>
</comment>
<evidence type="ECO:0000256" key="2">
    <source>
        <dbReference type="ARBA" id="ARBA00022475"/>
    </source>
</evidence>
<dbReference type="GO" id="GO:0006646">
    <property type="term" value="P:phosphatidylethanolamine biosynthetic process"/>
    <property type="evidence" value="ECO:0007669"/>
    <property type="project" value="UniProtKB-UniRule"/>
</dbReference>
<comment type="similarity">
    <text evidence="12">Belongs to the phosphatidylserine decarboxylase family. PSD-B subfamily. Prokaryotic type I sub-subfamily.</text>
</comment>
<name>A0A073KV50_9BACI</name>
<evidence type="ECO:0000256" key="8">
    <source>
        <dbReference type="ARBA" id="ARBA00023209"/>
    </source>
</evidence>
<protein>
    <recommendedName>
        <fullName evidence="12">Phosphatidylserine decarboxylase proenzyme</fullName>
        <ecNumber evidence="12">4.1.1.65</ecNumber>
    </recommendedName>
    <component>
        <recommendedName>
            <fullName evidence="12">Phosphatidylserine decarboxylase alpha chain</fullName>
        </recommendedName>
    </component>
    <component>
        <recommendedName>
            <fullName evidence="12">Phosphatidylserine decarboxylase beta chain</fullName>
        </recommendedName>
    </component>
</protein>
<evidence type="ECO:0000256" key="3">
    <source>
        <dbReference type="ARBA" id="ARBA00022516"/>
    </source>
</evidence>
<evidence type="ECO:0000313" key="14">
    <source>
        <dbReference type="Proteomes" id="UP000027778"/>
    </source>
</evidence>
<keyword evidence="7 12" id="KW-0865">Zymogen</keyword>
<evidence type="ECO:0000256" key="11">
    <source>
        <dbReference type="ARBA" id="ARBA00023317"/>
    </source>
</evidence>
<dbReference type="EC" id="4.1.1.65" evidence="12"/>
<evidence type="ECO:0000256" key="5">
    <source>
        <dbReference type="ARBA" id="ARBA00023098"/>
    </source>
</evidence>
<feature type="site" description="Cleavage (non-hydrolytic); by autocatalysis" evidence="12">
    <location>
        <begin position="225"/>
        <end position="226"/>
    </location>
</feature>
<feature type="chain" id="PRO_5023366307" description="Phosphatidylserine decarboxylase alpha chain" evidence="12">
    <location>
        <begin position="226"/>
        <end position="265"/>
    </location>
</feature>
<dbReference type="InterPro" id="IPR033178">
    <property type="entry name" value="PSD_type1_pro"/>
</dbReference>
<comment type="caution">
    <text evidence="13">The sequence shown here is derived from an EMBL/GenBank/DDBJ whole genome shotgun (WGS) entry which is preliminary data.</text>
</comment>
<feature type="active site" description="Schiff-base intermediate with substrate; via pyruvic acid; for decarboxylase activity" evidence="12">
    <location>
        <position position="226"/>
    </location>
</feature>
<dbReference type="NCBIfam" id="TIGR00163">
    <property type="entry name" value="PS_decarb"/>
    <property type="match status" value="1"/>
</dbReference>
<evidence type="ECO:0000256" key="12">
    <source>
        <dbReference type="HAMAP-Rule" id="MF_00662"/>
    </source>
</evidence>
<comment type="catalytic activity">
    <reaction evidence="12">
        <text>a 1,2-diacyl-sn-glycero-3-phospho-L-serine + H(+) = a 1,2-diacyl-sn-glycero-3-phosphoethanolamine + CO2</text>
        <dbReference type="Rhea" id="RHEA:20828"/>
        <dbReference type="ChEBI" id="CHEBI:15378"/>
        <dbReference type="ChEBI" id="CHEBI:16526"/>
        <dbReference type="ChEBI" id="CHEBI:57262"/>
        <dbReference type="ChEBI" id="CHEBI:64612"/>
        <dbReference type="EC" id="4.1.1.65"/>
    </reaction>
</comment>
<accession>A0A073KV50</accession>
<dbReference type="PANTHER" id="PTHR10067">
    <property type="entry name" value="PHOSPHATIDYLSERINE DECARBOXYLASE"/>
    <property type="match status" value="1"/>
</dbReference>
<organism evidence="13 14">
    <name type="scientific">Bacillus gaemokensis</name>
    <dbReference type="NCBI Taxonomy" id="574375"/>
    <lineage>
        <taxon>Bacteria</taxon>
        <taxon>Bacillati</taxon>
        <taxon>Bacillota</taxon>
        <taxon>Bacilli</taxon>
        <taxon>Bacillales</taxon>
        <taxon>Bacillaceae</taxon>
        <taxon>Bacillus</taxon>
        <taxon>Bacillus cereus group</taxon>
    </lineage>
</organism>
<dbReference type="STRING" id="574375.AZF08_03295"/>
<dbReference type="InterPro" id="IPR003817">
    <property type="entry name" value="PS_Dcarbxylase"/>
</dbReference>
<keyword evidence="8 12" id="KW-0594">Phospholipid biosynthesis</keyword>
<dbReference type="eggNOG" id="COG0688">
    <property type="taxonomic scope" value="Bacteria"/>
</dbReference>
<dbReference type="OrthoDB" id="9802030at2"/>
<comment type="PTM">
    <text evidence="12">Is synthesized initially as an inactive proenzyme. Formation of the active enzyme involves a self-maturation process in which the active site pyruvoyl group is generated from an internal serine residue via an autocatalytic post-translational modification. Two non-identical subunits are generated from the proenzyme in this reaction, and the pyruvate is formed at the N-terminus of the alpha chain, which is derived from the carboxyl end of the proenzyme. The autoendoproteolytic cleavage occurs by a canonical serine protease mechanism, in which the side chain hydroxyl group of the serine supplies its oxygen atom to form the C-terminus of the beta chain, while the remainder of the serine residue undergoes an oxidative deamination to produce ammonia and the pyruvoyl prosthetic group on the alpha chain. During this reaction, the Ser that is part of the protease active site of the proenzyme becomes the pyruvoyl prosthetic group, which constitutes an essential element of the active site of the mature decarboxylase.</text>
</comment>
<keyword evidence="3 12" id="KW-0444">Lipid biosynthesis</keyword>
<comment type="subunit">
    <text evidence="12">Heterodimer of a large membrane-associated beta subunit and a small pyruvoyl-containing alpha subunit.</text>
</comment>
<comment type="subcellular location">
    <subcellularLocation>
        <location evidence="12">Cell membrane</location>
        <topology evidence="12">Peripheral membrane protein</topology>
    </subcellularLocation>
</comment>
<dbReference type="GO" id="GO:0004609">
    <property type="term" value="F:phosphatidylserine decarboxylase activity"/>
    <property type="evidence" value="ECO:0007669"/>
    <property type="project" value="UniProtKB-UniRule"/>
</dbReference>
<evidence type="ECO:0000313" key="13">
    <source>
        <dbReference type="EMBL" id="KEK26268.1"/>
    </source>
</evidence>
<evidence type="ECO:0000256" key="4">
    <source>
        <dbReference type="ARBA" id="ARBA00022793"/>
    </source>
</evidence>
<dbReference type="Pfam" id="PF02666">
    <property type="entry name" value="PS_Dcarbxylase"/>
    <property type="match status" value="1"/>
</dbReference>
<evidence type="ECO:0000256" key="9">
    <source>
        <dbReference type="ARBA" id="ARBA00023239"/>
    </source>
</evidence>
<keyword evidence="10 12" id="KW-1208">Phospholipid metabolism</keyword>
<evidence type="ECO:0000256" key="10">
    <source>
        <dbReference type="ARBA" id="ARBA00023264"/>
    </source>
</evidence>
<keyword evidence="5 12" id="KW-0443">Lipid metabolism</keyword>
<dbReference type="Proteomes" id="UP000027778">
    <property type="component" value="Unassembled WGS sequence"/>
</dbReference>
<dbReference type="AlphaFoldDB" id="A0A073KV50"/>
<feature type="chain" id="PRO_5023366306" description="Phosphatidylserine decarboxylase beta chain" evidence="12">
    <location>
        <begin position="1"/>
        <end position="225"/>
    </location>
</feature>
<dbReference type="GO" id="GO:0005886">
    <property type="term" value="C:plasma membrane"/>
    <property type="evidence" value="ECO:0007669"/>
    <property type="project" value="UniProtKB-SubCell"/>
</dbReference>
<feature type="modified residue" description="Pyruvic acid (Ser); by autocatalysis" evidence="12">
    <location>
        <position position="226"/>
    </location>
</feature>
<dbReference type="HAMAP" id="MF_00662">
    <property type="entry name" value="PS_decarb_PSD_B_type1"/>
    <property type="match status" value="1"/>
</dbReference>
<gene>
    <name evidence="12" type="primary">psd</name>
    <name evidence="13" type="ORF">BAGA_03240</name>
</gene>
<evidence type="ECO:0000256" key="1">
    <source>
        <dbReference type="ARBA" id="ARBA00005189"/>
    </source>
</evidence>
<comment type="pathway">
    <text evidence="12">Phospholipid metabolism; phosphatidylethanolamine biosynthesis; phosphatidylethanolamine from CDP-diacylglycerol: step 2/2.</text>
</comment>
<dbReference type="PANTHER" id="PTHR10067:SF6">
    <property type="entry name" value="PHOSPHATIDYLSERINE DECARBOXYLASE PROENZYME, MITOCHONDRIAL"/>
    <property type="match status" value="1"/>
</dbReference>
<keyword evidence="2 12" id="KW-1003">Cell membrane</keyword>
<keyword evidence="11 12" id="KW-0670">Pyruvate</keyword>
<comment type="function">
    <text evidence="12">Catalyzes the formation of phosphatidylethanolamine (PtdEtn) from phosphatidylserine (PtdSer).</text>
</comment>
<feature type="active site" description="Charge relay system; for autoendoproteolytic cleavage activity" evidence="12">
    <location>
        <position position="142"/>
    </location>
</feature>
<dbReference type="InterPro" id="IPR033177">
    <property type="entry name" value="PSD-B"/>
</dbReference>